<comment type="similarity">
    <text evidence="2">Belongs to the binding-protein-dependent transport system permease family. FecCD subfamily.</text>
</comment>
<reference evidence="9 10" key="1">
    <citation type="submission" date="2014-12" db="EMBL/GenBank/DDBJ databases">
        <title>Draft genome sequence of Cohnella kolymensis strain B-2846.</title>
        <authorList>
            <person name="Karlyshev A.V."/>
            <person name="Kudryashova E.B."/>
        </authorList>
    </citation>
    <scope>NUCLEOTIDE SEQUENCE [LARGE SCALE GENOMIC DNA]</scope>
    <source>
        <strain evidence="9 10">VKM B-2846</strain>
    </source>
</reference>
<dbReference type="EMBL" id="JXAL01000014">
    <property type="protein sequence ID" value="KIL36113.1"/>
    <property type="molecule type" value="Genomic_DNA"/>
</dbReference>
<organism evidence="9 10">
    <name type="scientific">Cohnella kolymensis</name>
    <dbReference type="NCBI Taxonomy" id="1590652"/>
    <lineage>
        <taxon>Bacteria</taxon>
        <taxon>Bacillati</taxon>
        <taxon>Bacillota</taxon>
        <taxon>Bacilli</taxon>
        <taxon>Bacillales</taxon>
        <taxon>Paenibacillaceae</taxon>
        <taxon>Cohnella</taxon>
    </lineage>
</organism>
<name>A0ABR5A5U8_9BACL</name>
<feature type="transmembrane region" description="Helical" evidence="8">
    <location>
        <begin position="236"/>
        <end position="267"/>
    </location>
</feature>
<feature type="transmembrane region" description="Helical" evidence="8">
    <location>
        <begin position="309"/>
        <end position="328"/>
    </location>
</feature>
<dbReference type="InterPro" id="IPR037294">
    <property type="entry name" value="ABC_BtuC-like"/>
</dbReference>
<feature type="transmembrane region" description="Helical" evidence="8">
    <location>
        <begin position="199"/>
        <end position="215"/>
    </location>
</feature>
<sequence length="335" mass="35117">MESRQLRYYEIIRLIISLISVMLAVAASIAFGVTDIPLSAVWESFAGGNGSNDHLVIQTTRVPRAFIAASAGASLAVAGALMQVITSNPIASPSTLGVNSGAVFFIVLAAGWLDLSGLQALTWVALLGAAISGCIVFALGSIGRDGMTPVKITLAGASMAAFFYSLTQGMMLSDGKMFDQVLVWLVGSVAGRDMNQLEAVWPYMGAGMLIALFLSRKLSVLSMGDDIARSLGQNIVYIKISAAAAVILLAGASVAVAGPIAFIGIIIPHVVRFFVGTDYRWIVPYCAVLGAFLLISADLGSRYIAMPKEVPVGVMTALLGVPFFIYIARKGGRTS</sequence>
<dbReference type="Gene3D" id="1.10.3470.10">
    <property type="entry name" value="ABC transporter involved in vitamin B12 uptake, BtuC"/>
    <property type="match status" value="1"/>
</dbReference>
<keyword evidence="4" id="KW-1003">Cell membrane</keyword>
<feature type="transmembrane region" description="Helical" evidence="8">
    <location>
        <begin position="65"/>
        <end position="84"/>
    </location>
</feature>
<evidence type="ECO:0000256" key="4">
    <source>
        <dbReference type="ARBA" id="ARBA00022475"/>
    </source>
</evidence>
<dbReference type="PANTHER" id="PTHR30472:SF65">
    <property type="entry name" value="SIDEROPHORE TRANSPORT SYSTEM PERMEASE PROTEIN YFIZ-RELATED"/>
    <property type="match status" value="1"/>
</dbReference>
<comment type="subcellular location">
    <subcellularLocation>
        <location evidence="1">Cell membrane</location>
        <topology evidence="1">Multi-pass membrane protein</topology>
    </subcellularLocation>
</comment>
<evidence type="ECO:0000313" key="10">
    <source>
        <dbReference type="Proteomes" id="UP000054526"/>
    </source>
</evidence>
<evidence type="ECO:0000313" key="9">
    <source>
        <dbReference type="EMBL" id="KIL36113.1"/>
    </source>
</evidence>
<dbReference type="InterPro" id="IPR000522">
    <property type="entry name" value="ABC_transptr_permease_BtuC"/>
</dbReference>
<evidence type="ECO:0000256" key="8">
    <source>
        <dbReference type="SAM" id="Phobius"/>
    </source>
</evidence>
<dbReference type="RefSeq" id="WP_041062083.1">
    <property type="nucleotide sequence ID" value="NZ_JXAL01000014.1"/>
</dbReference>
<dbReference type="PANTHER" id="PTHR30472">
    <property type="entry name" value="FERRIC ENTEROBACTIN TRANSPORT SYSTEM PERMEASE PROTEIN"/>
    <property type="match status" value="1"/>
</dbReference>
<gene>
    <name evidence="9" type="ORF">SD71_08980</name>
</gene>
<dbReference type="SUPFAM" id="SSF81345">
    <property type="entry name" value="ABC transporter involved in vitamin B12 uptake, BtuC"/>
    <property type="match status" value="1"/>
</dbReference>
<accession>A0ABR5A5U8</accession>
<evidence type="ECO:0000256" key="1">
    <source>
        <dbReference type="ARBA" id="ARBA00004651"/>
    </source>
</evidence>
<feature type="transmembrane region" description="Helical" evidence="8">
    <location>
        <begin position="96"/>
        <end position="115"/>
    </location>
</feature>
<feature type="transmembrane region" description="Helical" evidence="8">
    <location>
        <begin position="12"/>
        <end position="33"/>
    </location>
</feature>
<evidence type="ECO:0000256" key="3">
    <source>
        <dbReference type="ARBA" id="ARBA00022448"/>
    </source>
</evidence>
<evidence type="ECO:0000256" key="2">
    <source>
        <dbReference type="ARBA" id="ARBA00007935"/>
    </source>
</evidence>
<protein>
    <submittedName>
        <fullName evidence="9">Iron ABC transporter</fullName>
    </submittedName>
</protein>
<keyword evidence="3" id="KW-0813">Transport</keyword>
<dbReference type="CDD" id="cd06550">
    <property type="entry name" value="TM_ABC_iron-siderophores_like"/>
    <property type="match status" value="1"/>
</dbReference>
<dbReference type="Pfam" id="PF01032">
    <property type="entry name" value="FecCD"/>
    <property type="match status" value="1"/>
</dbReference>
<evidence type="ECO:0000256" key="7">
    <source>
        <dbReference type="ARBA" id="ARBA00023136"/>
    </source>
</evidence>
<feature type="transmembrane region" description="Helical" evidence="8">
    <location>
        <begin position="121"/>
        <end position="140"/>
    </location>
</feature>
<evidence type="ECO:0000256" key="6">
    <source>
        <dbReference type="ARBA" id="ARBA00022989"/>
    </source>
</evidence>
<proteinExistence type="inferred from homology"/>
<feature type="transmembrane region" description="Helical" evidence="8">
    <location>
        <begin position="279"/>
        <end position="297"/>
    </location>
</feature>
<keyword evidence="5 8" id="KW-0812">Transmembrane</keyword>
<feature type="transmembrane region" description="Helical" evidence="8">
    <location>
        <begin position="152"/>
        <end position="172"/>
    </location>
</feature>
<keyword evidence="10" id="KW-1185">Reference proteome</keyword>
<keyword evidence="7 8" id="KW-0472">Membrane</keyword>
<dbReference type="Proteomes" id="UP000054526">
    <property type="component" value="Unassembled WGS sequence"/>
</dbReference>
<keyword evidence="6 8" id="KW-1133">Transmembrane helix</keyword>
<comment type="caution">
    <text evidence="9">The sequence shown here is derived from an EMBL/GenBank/DDBJ whole genome shotgun (WGS) entry which is preliminary data.</text>
</comment>
<evidence type="ECO:0000256" key="5">
    <source>
        <dbReference type="ARBA" id="ARBA00022692"/>
    </source>
</evidence>